<dbReference type="InParanoid" id="A0A1V9XMD9"/>
<feature type="compositionally biased region" description="Pro residues" evidence="4">
    <location>
        <begin position="253"/>
        <end position="263"/>
    </location>
</feature>
<dbReference type="EMBL" id="MNPL01007581">
    <property type="protein sequence ID" value="OQR74675.1"/>
    <property type="molecule type" value="Genomic_DNA"/>
</dbReference>
<keyword evidence="1" id="KW-0805">Transcription regulation</keyword>
<dbReference type="GO" id="GO:0000981">
    <property type="term" value="F:DNA-binding transcription factor activity, RNA polymerase II-specific"/>
    <property type="evidence" value="ECO:0007669"/>
    <property type="project" value="InterPro"/>
</dbReference>
<evidence type="ECO:0000256" key="2">
    <source>
        <dbReference type="ARBA" id="ARBA00023125"/>
    </source>
</evidence>
<feature type="compositionally biased region" description="Low complexity" evidence="4">
    <location>
        <begin position="81"/>
        <end position="91"/>
    </location>
</feature>
<dbReference type="FunFam" id="4.10.280.10:FF:000015">
    <property type="entry name" value="T-cell acute lymphocytic leukemia 1"/>
    <property type="match status" value="1"/>
</dbReference>
<dbReference type="Proteomes" id="UP000192247">
    <property type="component" value="Unassembled WGS sequence"/>
</dbReference>
<dbReference type="PANTHER" id="PTHR13864:SF15">
    <property type="entry name" value="T-CELL ACUTE LYMPHOCYTIC LEUKEMIA PROTEIN 1 HOMOLOG-RELATED"/>
    <property type="match status" value="1"/>
</dbReference>
<keyword evidence="2" id="KW-0238">DNA-binding</keyword>
<feature type="region of interest" description="Disordered" evidence="4">
    <location>
        <begin position="1"/>
        <end position="120"/>
    </location>
</feature>
<protein>
    <submittedName>
        <fullName evidence="6">Basic helix-loop-helix neural transcription factor TAP-like</fullName>
    </submittedName>
</protein>
<gene>
    <name evidence="6" type="ORF">BIW11_08906</name>
</gene>
<dbReference type="SUPFAM" id="SSF47459">
    <property type="entry name" value="HLH, helix-loop-helix DNA-binding domain"/>
    <property type="match status" value="1"/>
</dbReference>
<dbReference type="FunCoup" id="A0A1V9XMD9">
    <property type="interactions" value="2"/>
</dbReference>
<evidence type="ECO:0000256" key="3">
    <source>
        <dbReference type="ARBA" id="ARBA00023163"/>
    </source>
</evidence>
<comment type="caution">
    <text evidence="6">The sequence shown here is derived from an EMBL/GenBank/DDBJ whole genome shotgun (WGS) entry which is preliminary data.</text>
</comment>
<dbReference type="InterPro" id="IPR040238">
    <property type="entry name" value="TAL-like"/>
</dbReference>
<organism evidence="6 7">
    <name type="scientific">Tropilaelaps mercedesae</name>
    <dbReference type="NCBI Taxonomy" id="418985"/>
    <lineage>
        <taxon>Eukaryota</taxon>
        <taxon>Metazoa</taxon>
        <taxon>Ecdysozoa</taxon>
        <taxon>Arthropoda</taxon>
        <taxon>Chelicerata</taxon>
        <taxon>Arachnida</taxon>
        <taxon>Acari</taxon>
        <taxon>Parasitiformes</taxon>
        <taxon>Mesostigmata</taxon>
        <taxon>Gamasina</taxon>
        <taxon>Dermanyssoidea</taxon>
        <taxon>Laelapidae</taxon>
        <taxon>Tropilaelaps</taxon>
    </lineage>
</organism>
<dbReference type="PANTHER" id="PTHR13864">
    <property type="entry name" value="T-CELL ACUTE LYMPHOCYTIC LEUKEMIA/STEM CELL LEUKEMIA-RELATED"/>
    <property type="match status" value="1"/>
</dbReference>
<feature type="compositionally biased region" description="Pro residues" evidence="4">
    <location>
        <begin position="62"/>
        <end position="80"/>
    </location>
</feature>
<dbReference type="AlphaFoldDB" id="A0A1V9XMD9"/>
<name>A0A1V9XMD9_9ACAR</name>
<reference evidence="6 7" key="1">
    <citation type="journal article" date="2017" name="Gigascience">
        <title>Draft genome of the honey bee ectoparasitic mite, Tropilaelaps mercedesae, is shaped by the parasitic life history.</title>
        <authorList>
            <person name="Dong X."/>
            <person name="Armstrong S.D."/>
            <person name="Xia D."/>
            <person name="Makepeace B.L."/>
            <person name="Darby A.C."/>
            <person name="Kadowaki T."/>
        </authorList>
    </citation>
    <scope>NUCLEOTIDE SEQUENCE [LARGE SCALE GENOMIC DNA]</scope>
    <source>
        <strain evidence="6">Wuxi-XJTLU</strain>
    </source>
</reference>
<accession>A0A1V9XMD9</accession>
<evidence type="ECO:0000313" key="6">
    <source>
        <dbReference type="EMBL" id="OQR74675.1"/>
    </source>
</evidence>
<feature type="region of interest" description="Disordered" evidence="4">
    <location>
        <begin position="246"/>
        <end position="280"/>
    </location>
</feature>
<feature type="compositionally biased region" description="Polar residues" evidence="4">
    <location>
        <begin position="28"/>
        <end position="48"/>
    </location>
</feature>
<dbReference type="STRING" id="418985.A0A1V9XMD9"/>
<feature type="domain" description="BHLH" evidence="5">
    <location>
        <begin position="115"/>
        <end position="167"/>
    </location>
</feature>
<dbReference type="InterPro" id="IPR036638">
    <property type="entry name" value="HLH_DNA-bd_sf"/>
</dbReference>
<dbReference type="Pfam" id="PF00010">
    <property type="entry name" value="HLH"/>
    <property type="match status" value="1"/>
</dbReference>
<dbReference type="InterPro" id="IPR011598">
    <property type="entry name" value="bHLH_dom"/>
</dbReference>
<keyword evidence="7" id="KW-1185">Reference proteome</keyword>
<dbReference type="PROSITE" id="PS50888">
    <property type="entry name" value="BHLH"/>
    <property type="match status" value="1"/>
</dbReference>
<feature type="region of interest" description="Disordered" evidence="4">
    <location>
        <begin position="327"/>
        <end position="360"/>
    </location>
</feature>
<keyword evidence="3" id="KW-0804">Transcription</keyword>
<evidence type="ECO:0000259" key="5">
    <source>
        <dbReference type="PROSITE" id="PS50888"/>
    </source>
</evidence>
<dbReference type="GO" id="GO:0000978">
    <property type="term" value="F:RNA polymerase II cis-regulatory region sequence-specific DNA binding"/>
    <property type="evidence" value="ECO:0007669"/>
    <property type="project" value="TreeGrafter"/>
</dbReference>
<evidence type="ECO:0000313" key="7">
    <source>
        <dbReference type="Proteomes" id="UP000192247"/>
    </source>
</evidence>
<dbReference type="CDD" id="cd19708">
    <property type="entry name" value="bHLH_TS_dHLH3B_like"/>
    <property type="match status" value="1"/>
</dbReference>
<proteinExistence type="predicted"/>
<evidence type="ECO:0000256" key="1">
    <source>
        <dbReference type="ARBA" id="ARBA00023015"/>
    </source>
</evidence>
<dbReference type="SMART" id="SM00353">
    <property type="entry name" value="HLH"/>
    <property type="match status" value="1"/>
</dbReference>
<dbReference type="GO" id="GO:0046983">
    <property type="term" value="F:protein dimerization activity"/>
    <property type="evidence" value="ECO:0007669"/>
    <property type="project" value="InterPro"/>
</dbReference>
<dbReference type="Gene3D" id="4.10.280.10">
    <property type="entry name" value="Helix-loop-helix DNA-binding domain"/>
    <property type="match status" value="1"/>
</dbReference>
<dbReference type="OrthoDB" id="10069510at2759"/>
<evidence type="ECO:0000256" key="4">
    <source>
        <dbReference type="SAM" id="MobiDB-lite"/>
    </source>
</evidence>
<sequence>MSKGDMSDSESEKGFSESSSNYCLSGDEGTTPTPISASQDIIGSTGTLGDQPGHTRNRRSPQPYPLPRPPPLRPRTPPGRPGSLPSLGPLGVADALTSPRPAPVGVHTRRPSAPSKRMFTNSRERWRQQNVNGAFAELRRLVPTHPADKKLSKNEILRLAIRYIRLLMSILDYEDNGVGLNHHHHRQGHSIAANVDAVTQASPHPLTNAPSVESSANFASAVTAAAAANGGSSGPVVYYPATGSPTISSSTPVAPPSLAPPAQPSAQHGPQLSAGPTPAGLASGGGAGVLVGALALRSPPSCTRNGAPSRRPCANVGVGQRLTASQCPVAGGAKQEPALLPPSSPTLTSTTTTVEPQTAA</sequence>